<reference evidence="3" key="1">
    <citation type="submission" date="2014-09" db="EMBL/GenBank/DDBJ databases">
        <authorList>
            <person name="Sharma Rahul"/>
            <person name="Thines Marco"/>
        </authorList>
    </citation>
    <scope>NUCLEOTIDE SEQUENCE [LARGE SCALE GENOMIC DNA]</scope>
</reference>
<dbReference type="AlphaFoldDB" id="A0A0P1AWM7"/>
<evidence type="ECO:0000256" key="1">
    <source>
        <dbReference type="SAM" id="Coils"/>
    </source>
</evidence>
<dbReference type="GeneID" id="36397615"/>
<dbReference type="EMBL" id="CCYD01002047">
    <property type="protein sequence ID" value="CEG46140.1"/>
    <property type="molecule type" value="Genomic_DNA"/>
</dbReference>
<evidence type="ECO:0000313" key="2">
    <source>
        <dbReference type="EMBL" id="CEG46140.1"/>
    </source>
</evidence>
<feature type="coiled-coil region" evidence="1">
    <location>
        <begin position="5"/>
        <end position="32"/>
    </location>
</feature>
<keyword evidence="1" id="KW-0175">Coiled coil</keyword>
<name>A0A0P1AWM7_PLAHL</name>
<proteinExistence type="predicted"/>
<dbReference type="RefSeq" id="XP_024582509.1">
    <property type="nucleotide sequence ID" value="XM_024716963.1"/>
</dbReference>
<accession>A0A0P1AWM7</accession>
<evidence type="ECO:0000313" key="3">
    <source>
        <dbReference type="Proteomes" id="UP000054928"/>
    </source>
</evidence>
<protein>
    <submittedName>
        <fullName evidence="2">Uncharacterized protein</fullName>
    </submittedName>
</protein>
<dbReference type="Proteomes" id="UP000054928">
    <property type="component" value="Unassembled WGS sequence"/>
</dbReference>
<keyword evidence="3" id="KW-1185">Reference proteome</keyword>
<organism evidence="2 3">
    <name type="scientific">Plasmopara halstedii</name>
    <name type="common">Downy mildew of sunflower</name>
    <dbReference type="NCBI Taxonomy" id="4781"/>
    <lineage>
        <taxon>Eukaryota</taxon>
        <taxon>Sar</taxon>
        <taxon>Stramenopiles</taxon>
        <taxon>Oomycota</taxon>
        <taxon>Peronosporomycetes</taxon>
        <taxon>Peronosporales</taxon>
        <taxon>Peronosporaceae</taxon>
        <taxon>Plasmopara</taxon>
    </lineage>
</organism>
<dbReference type="OrthoDB" id="123924at2759"/>
<sequence length="119" mass="13645">MLATTKKLEQDIKQLEDRLAIVKATLDRERRAWQQSSQLGPSGTKWKGAAQLQDNKNERMYGVESSIVQKPNLARSKSISFQNIATTLCWNCKIIRLCHRLYESVSCLEISVHKLVENK</sequence>